<gene>
    <name evidence="4" type="ORF">QJS10_CPA09g00491</name>
</gene>
<dbReference type="InterPro" id="IPR046431">
    <property type="entry name" value="FAF_dom"/>
</dbReference>
<evidence type="ECO:0000313" key="4">
    <source>
        <dbReference type="EMBL" id="KAK1308468.1"/>
    </source>
</evidence>
<evidence type="ECO:0000256" key="2">
    <source>
        <dbReference type="SAM" id="MobiDB-lite"/>
    </source>
</evidence>
<keyword evidence="5" id="KW-1185">Reference proteome</keyword>
<proteinExistence type="inferred from homology"/>
<evidence type="ECO:0000259" key="3">
    <source>
        <dbReference type="Pfam" id="PF11250"/>
    </source>
</evidence>
<reference evidence="4" key="1">
    <citation type="journal article" date="2023" name="Nat. Commun.">
        <title>Diploid and tetraploid genomes of Acorus and the evolution of monocots.</title>
        <authorList>
            <person name="Ma L."/>
            <person name="Liu K.W."/>
            <person name="Li Z."/>
            <person name="Hsiao Y.Y."/>
            <person name="Qi Y."/>
            <person name="Fu T."/>
            <person name="Tang G.D."/>
            <person name="Zhang D."/>
            <person name="Sun W.H."/>
            <person name="Liu D.K."/>
            <person name="Li Y."/>
            <person name="Chen G.Z."/>
            <person name="Liu X.D."/>
            <person name="Liao X.Y."/>
            <person name="Jiang Y.T."/>
            <person name="Yu X."/>
            <person name="Hao Y."/>
            <person name="Huang J."/>
            <person name="Zhao X.W."/>
            <person name="Ke S."/>
            <person name="Chen Y.Y."/>
            <person name="Wu W.L."/>
            <person name="Hsu J.L."/>
            <person name="Lin Y.F."/>
            <person name="Huang M.D."/>
            <person name="Li C.Y."/>
            <person name="Huang L."/>
            <person name="Wang Z.W."/>
            <person name="Zhao X."/>
            <person name="Zhong W.Y."/>
            <person name="Peng D.H."/>
            <person name="Ahmad S."/>
            <person name="Lan S."/>
            <person name="Zhang J.S."/>
            <person name="Tsai W.C."/>
            <person name="Van de Peer Y."/>
            <person name="Liu Z.J."/>
        </authorList>
    </citation>
    <scope>NUCLEOTIDE SEQUENCE</scope>
    <source>
        <strain evidence="4">CP</strain>
    </source>
</reference>
<protein>
    <recommendedName>
        <fullName evidence="3">FAF domain-containing protein</fullName>
    </recommendedName>
</protein>
<dbReference type="EMBL" id="JAUJYO010000009">
    <property type="protein sequence ID" value="KAK1308468.1"/>
    <property type="molecule type" value="Genomic_DNA"/>
</dbReference>
<dbReference type="InterPro" id="IPR021410">
    <property type="entry name" value="FAF"/>
</dbReference>
<feature type="region of interest" description="Disordered" evidence="2">
    <location>
        <begin position="46"/>
        <end position="105"/>
    </location>
</feature>
<dbReference type="Proteomes" id="UP001180020">
    <property type="component" value="Unassembled WGS sequence"/>
</dbReference>
<accession>A0AAV9E829</accession>
<dbReference type="PANTHER" id="PTHR33155">
    <property type="entry name" value="FANTASTIC FOUR-LIKE PROTEIN (DUF3049)"/>
    <property type="match status" value="1"/>
</dbReference>
<reference evidence="4" key="2">
    <citation type="submission" date="2023-06" db="EMBL/GenBank/DDBJ databases">
        <authorList>
            <person name="Ma L."/>
            <person name="Liu K.-W."/>
            <person name="Li Z."/>
            <person name="Hsiao Y.-Y."/>
            <person name="Qi Y."/>
            <person name="Fu T."/>
            <person name="Tang G."/>
            <person name="Zhang D."/>
            <person name="Sun W.-H."/>
            <person name="Liu D.-K."/>
            <person name="Li Y."/>
            <person name="Chen G.-Z."/>
            <person name="Liu X.-D."/>
            <person name="Liao X.-Y."/>
            <person name="Jiang Y.-T."/>
            <person name="Yu X."/>
            <person name="Hao Y."/>
            <person name="Huang J."/>
            <person name="Zhao X.-W."/>
            <person name="Ke S."/>
            <person name="Chen Y.-Y."/>
            <person name="Wu W.-L."/>
            <person name="Hsu J.-L."/>
            <person name="Lin Y.-F."/>
            <person name="Huang M.-D."/>
            <person name="Li C.-Y."/>
            <person name="Huang L."/>
            <person name="Wang Z.-W."/>
            <person name="Zhao X."/>
            <person name="Zhong W.-Y."/>
            <person name="Peng D.-H."/>
            <person name="Ahmad S."/>
            <person name="Lan S."/>
            <person name="Zhang J.-S."/>
            <person name="Tsai W.-C."/>
            <person name="Van De Peer Y."/>
            <person name="Liu Z.-J."/>
        </authorList>
    </citation>
    <scope>NUCLEOTIDE SEQUENCE</scope>
    <source>
        <strain evidence="4">CP</strain>
        <tissue evidence="4">Leaves</tissue>
    </source>
</reference>
<feature type="compositionally biased region" description="Acidic residues" evidence="2">
    <location>
        <begin position="85"/>
        <end position="94"/>
    </location>
</feature>
<comment type="similarity">
    <text evidence="1">Belongs to the fantastic four family.</text>
</comment>
<evidence type="ECO:0000256" key="1">
    <source>
        <dbReference type="ARBA" id="ARBA00008690"/>
    </source>
</evidence>
<comment type="caution">
    <text evidence="4">The sequence shown here is derived from an EMBL/GenBank/DDBJ whole genome shotgun (WGS) entry which is preliminary data.</text>
</comment>
<evidence type="ECO:0000313" key="5">
    <source>
        <dbReference type="Proteomes" id="UP001180020"/>
    </source>
</evidence>
<name>A0AAV9E829_ACOCL</name>
<sequence>MPWYLHRTYGDDGRLVIREVIDESGGYYFRARRSNGRLTLHLVHLVRSPPPPPSPDEERAVDDPGLDAAAVAGDPPAGIGGGGEGDADADGGIDGEEKRERPWRRGKKEGEAVLVVIRGCGDGVLVVVMAYCGELLLETDLGDSGSTTLVNISGRLWCLCSSRSSVSKEGKEGRKEKKKIKFLEAENSYINCACGGPRRWRPEEGSKGSITTSHMIEGGERNPEVLMLVAKDE</sequence>
<dbReference type="Pfam" id="PF11250">
    <property type="entry name" value="FAF"/>
    <property type="match status" value="1"/>
</dbReference>
<feature type="compositionally biased region" description="Low complexity" evidence="2">
    <location>
        <begin position="66"/>
        <end position="77"/>
    </location>
</feature>
<feature type="domain" description="FAF" evidence="3">
    <location>
        <begin position="2"/>
        <end position="42"/>
    </location>
</feature>
<dbReference type="PANTHER" id="PTHR33155:SF75">
    <property type="entry name" value="OS02G0750800 PROTEIN"/>
    <property type="match status" value="1"/>
</dbReference>
<organism evidence="4 5">
    <name type="scientific">Acorus calamus</name>
    <name type="common">Sweet flag</name>
    <dbReference type="NCBI Taxonomy" id="4465"/>
    <lineage>
        <taxon>Eukaryota</taxon>
        <taxon>Viridiplantae</taxon>
        <taxon>Streptophyta</taxon>
        <taxon>Embryophyta</taxon>
        <taxon>Tracheophyta</taxon>
        <taxon>Spermatophyta</taxon>
        <taxon>Magnoliopsida</taxon>
        <taxon>Liliopsida</taxon>
        <taxon>Acoraceae</taxon>
        <taxon>Acorus</taxon>
    </lineage>
</organism>
<dbReference type="AlphaFoldDB" id="A0AAV9E829"/>